<comment type="similarity">
    <text evidence="3">Belongs to the LDAF1 family.</text>
</comment>
<protein>
    <submittedName>
        <fullName evidence="12">Promethin</fullName>
    </submittedName>
</protein>
<comment type="subcellular location">
    <subcellularLocation>
        <location evidence="1">Endoplasmic reticulum membrane</location>
        <topology evidence="1">Multi-pass membrane protein</topology>
    </subcellularLocation>
    <subcellularLocation>
        <location evidence="2">Lipid droplet</location>
    </subcellularLocation>
</comment>
<keyword evidence="6" id="KW-0256">Endoplasmic reticulum</keyword>
<evidence type="ECO:0000256" key="6">
    <source>
        <dbReference type="ARBA" id="ARBA00022824"/>
    </source>
</evidence>
<keyword evidence="4" id="KW-0551">Lipid droplet</keyword>
<dbReference type="RefSeq" id="XP_015279855.1">
    <property type="nucleotide sequence ID" value="XM_015424369.1"/>
</dbReference>
<evidence type="ECO:0000256" key="3">
    <source>
        <dbReference type="ARBA" id="ARBA00007618"/>
    </source>
</evidence>
<dbReference type="GeneID" id="107121460"/>
<evidence type="ECO:0000313" key="11">
    <source>
        <dbReference type="Proteomes" id="UP000694871"/>
    </source>
</evidence>
<feature type="transmembrane region" description="Helical" evidence="10">
    <location>
        <begin position="42"/>
        <end position="64"/>
    </location>
</feature>
<keyword evidence="11" id="KW-1185">Reference proteome</keyword>
<dbReference type="Pfam" id="PF16015">
    <property type="entry name" value="Promethin"/>
    <property type="match status" value="1"/>
</dbReference>
<evidence type="ECO:0000256" key="10">
    <source>
        <dbReference type="SAM" id="Phobius"/>
    </source>
</evidence>
<feature type="transmembrane region" description="Helical" evidence="10">
    <location>
        <begin position="103"/>
        <end position="123"/>
    </location>
</feature>
<dbReference type="Proteomes" id="UP000694871">
    <property type="component" value="Unplaced"/>
</dbReference>
<keyword evidence="5 10" id="KW-0812">Transmembrane</keyword>
<evidence type="ECO:0000256" key="8">
    <source>
        <dbReference type="ARBA" id="ARBA00023136"/>
    </source>
</evidence>
<sequence>MAKELQDLQKRWHSMMKTIHSNSRVVAFMNSQLGQYLDSHPFVALSLLVFLAVSAVPVAFFLIFAVSTTVIACIGVIIVEGFVVSLGGITLLCVLGGLGLVSLAVSGVLSISYVALTTVLKCWSAANARSKKEVANGISSLRSSSPASDEPATNKGE</sequence>
<reference evidence="12" key="1">
    <citation type="submission" date="2025-08" db="UniProtKB">
        <authorList>
            <consortium name="RefSeq"/>
        </authorList>
    </citation>
    <scope>IDENTIFICATION</scope>
</reference>
<accession>A0ABM1L1L8</accession>
<organism evidence="11 12">
    <name type="scientific">Gekko japonicus</name>
    <name type="common">Schlegel's Japanese gecko</name>
    <dbReference type="NCBI Taxonomy" id="146911"/>
    <lineage>
        <taxon>Eukaryota</taxon>
        <taxon>Metazoa</taxon>
        <taxon>Chordata</taxon>
        <taxon>Craniata</taxon>
        <taxon>Vertebrata</taxon>
        <taxon>Euteleostomi</taxon>
        <taxon>Lepidosauria</taxon>
        <taxon>Squamata</taxon>
        <taxon>Bifurcata</taxon>
        <taxon>Gekkota</taxon>
        <taxon>Gekkonidae</taxon>
        <taxon>Gekkoninae</taxon>
        <taxon>Gekko</taxon>
    </lineage>
</organism>
<evidence type="ECO:0000256" key="5">
    <source>
        <dbReference type="ARBA" id="ARBA00022692"/>
    </source>
</evidence>
<feature type="region of interest" description="Disordered" evidence="9">
    <location>
        <begin position="135"/>
        <end position="157"/>
    </location>
</feature>
<dbReference type="PANTHER" id="PTHR14275:SF0">
    <property type="entry name" value="LIPID DROPLET ASSEMBLY FACTOR 1"/>
    <property type="match status" value="1"/>
</dbReference>
<evidence type="ECO:0000256" key="4">
    <source>
        <dbReference type="ARBA" id="ARBA00022677"/>
    </source>
</evidence>
<evidence type="ECO:0000256" key="1">
    <source>
        <dbReference type="ARBA" id="ARBA00004477"/>
    </source>
</evidence>
<proteinExistence type="inferred from homology"/>
<keyword evidence="8 10" id="KW-0472">Membrane</keyword>
<feature type="transmembrane region" description="Helical" evidence="10">
    <location>
        <begin position="71"/>
        <end position="97"/>
    </location>
</feature>
<keyword evidence="7 10" id="KW-1133">Transmembrane helix</keyword>
<evidence type="ECO:0000256" key="9">
    <source>
        <dbReference type="SAM" id="MobiDB-lite"/>
    </source>
</evidence>
<evidence type="ECO:0000313" key="12">
    <source>
        <dbReference type="RefSeq" id="XP_015279855.1"/>
    </source>
</evidence>
<dbReference type="PANTHER" id="PTHR14275">
    <property type="entry name" value="PROMETHIN"/>
    <property type="match status" value="1"/>
</dbReference>
<dbReference type="InterPro" id="IPR029709">
    <property type="entry name" value="LDAF1"/>
</dbReference>
<gene>
    <name evidence="12" type="primary">TMEM159</name>
</gene>
<evidence type="ECO:0000256" key="2">
    <source>
        <dbReference type="ARBA" id="ARBA00004502"/>
    </source>
</evidence>
<name>A0ABM1L1L8_GEKJA</name>
<evidence type="ECO:0000256" key="7">
    <source>
        <dbReference type="ARBA" id="ARBA00022989"/>
    </source>
</evidence>
<feature type="compositionally biased region" description="Polar residues" evidence="9">
    <location>
        <begin position="137"/>
        <end position="147"/>
    </location>
</feature>